<dbReference type="Pfam" id="PF00531">
    <property type="entry name" value="Death"/>
    <property type="match status" value="1"/>
</dbReference>
<reference evidence="2" key="1">
    <citation type="submission" date="2025-05" db="UniProtKB">
        <authorList>
            <consortium name="RefSeq"/>
        </authorList>
    </citation>
    <scope>NUCLEOTIDE SEQUENCE [LARGE SCALE GENOMIC DNA]</scope>
</reference>
<reference evidence="3" key="2">
    <citation type="submission" date="2025-08" db="UniProtKB">
        <authorList>
            <consortium name="RefSeq"/>
        </authorList>
    </citation>
    <scope>IDENTIFICATION</scope>
</reference>
<dbReference type="SUPFAM" id="SSF47986">
    <property type="entry name" value="DEATH domain"/>
    <property type="match status" value="1"/>
</dbReference>
<dbReference type="Gene3D" id="1.10.533.10">
    <property type="entry name" value="Death Domain, Fas"/>
    <property type="match status" value="1"/>
</dbReference>
<feature type="domain" description="Death" evidence="1">
    <location>
        <begin position="36"/>
        <end position="118"/>
    </location>
</feature>
<dbReference type="GeneID" id="136075389"/>
<evidence type="ECO:0000313" key="2">
    <source>
        <dbReference type="Proteomes" id="UP001652625"/>
    </source>
</evidence>
<organism evidence="2 3">
    <name type="scientific">Hydra vulgaris</name>
    <name type="common">Hydra</name>
    <name type="synonym">Hydra attenuata</name>
    <dbReference type="NCBI Taxonomy" id="6087"/>
    <lineage>
        <taxon>Eukaryota</taxon>
        <taxon>Metazoa</taxon>
        <taxon>Cnidaria</taxon>
        <taxon>Hydrozoa</taxon>
        <taxon>Hydroidolina</taxon>
        <taxon>Anthoathecata</taxon>
        <taxon>Aplanulata</taxon>
        <taxon>Hydridae</taxon>
        <taxon>Hydra</taxon>
    </lineage>
</organism>
<dbReference type="CDD" id="cd01670">
    <property type="entry name" value="Death"/>
    <property type="match status" value="1"/>
</dbReference>
<dbReference type="InterPro" id="IPR000488">
    <property type="entry name" value="Death_dom"/>
</dbReference>
<dbReference type="RefSeq" id="XP_065644462.1">
    <property type="nucleotide sequence ID" value="XM_065788390.1"/>
</dbReference>
<dbReference type="SMART" id="SM00005">
    <property type="entry name" value="DEATH"/>
    <property type="match status" value="1"/>
</dbReference>
<dbReference type="InterPro" id="IPR011029">
    <property type="entry name" value="DEATH-like_dom_sf"/>
</dbReference>
<evidence type="ECO:0000259" key="1">
    <source>
        <dbReference type="PROSITE" id="PS50017"/>
    </source>
</evidence>
<protein>
    <submittedName>
        <fullName evidence="3">Uncharacterized protein LOC136075389 isoform X1</fullName>
    </submittedName>
</protein>
<proteinExistence type="predicted"/>
<evidence type="ECO:0000313" key="3">
    <source>
        <dbReference type="RefSeq" id="XP_065644462.1"/>
    </source>
</evidence>
<dbReference type="PROSITE" id="PS50017">
    <property type="entry name" value="DEATH_DOMAIN"/>
    <property type="match status" value="1"/>
</dbReference>
<keyword evidence="2" id="KW-1185">Reference proteome</keyword>
<sequence length="128" mass="14853">MLLLPVVDELLHVIQYIFKPFKMSDSMPKEYNIFQSGEFIQKISERIGVDWKKLGRYLGVHDDNLDTIEEDANGIAKKAVEMIKKWRQINDNPTIEQLCAALEKIPRKDIIPYVKKLAEDLKPVPETN</sequence>
<name>A0ABM4B6I0_HYDVU</name>
<gene>
    <name evidence="3" type="primary">LOC136075389</name>
</gene>
<dbReference type="Proteomes" id="UP001652625">
    <property type="component" value="Chromosome 01"/>
</dbReference>
<accession>A0ABM4B6I0</accession>